<sequence length="530" mass="56996">MFHISEQEIVEGVVCKESEIPENGMKEFPLDEGKVLLVKQEGNIYAVGTKCNHYGAPLITGTLSKGRIRCPWHGACFDLKSGDIEDFPGLDGLPCYNVAVSPNGDVKVSGSKSLLAANKRVKCMAKKKNSEETIVIIGGGAAGSSCAETLRQEGFEGRVLIISSDKNLPYDRPKVSKQLDAKIENIQLRKSEFYNEHGIEIFTNETVTDLDAQNKVVKTASGKEIGYSKVFIACGANAAAATFLEGHDLENIFTVRSLDDANKINSSLSPELNVVIIGSSFVAMESAAFVANKVKSVTVLGRSSVPFENILGKDIGQQIADLFKSKGVNLIMNSNVEKFVGENGKVTHVVADGQSIPADICITGLGVKYGTEFLKNSGISLTKKGSIDVNEFLETNVKGVYAGGDVAHAPVFGSGGLKDSIGHWQLAQYHGHRAAANMLGKREPIKSVPFFFSMLFGKGLRYAGYGVPFDNMFTTGDVKELKFVAYFCKGDNVVATASVASDPVVAKFADLVFDGRTLSKTEAEDGKWIQ</sequence>
<dbReference type="InterPro" id="IPR016156">
    <property type="entry name" value="FAD/NAD-linked_Rdtase_dimer_sf"/>
</dbReference>
<evidence type="ECO:0000256" key="4">
    <source>
        <dbReference type="ARBA" id="ARBA00022714"/>
    </source>
</evidence>
<dbReference type="Gene3D" id="2.102.10.10">
    <property type="entry name" value="Rieske [2Fe-2S] iron-sulphur domain"/>
    <property type="match status" value="1"/>
</dbReference>
<keyword evidence="6" id="KW-0274">FAD</keyword>
<dbReference type="Proteomes" id="UP001367676">
    <property type="component" value="Unassembled WGS sequence"/>
</dbReference>
<keyword evidence="5" id="KW-0479">Metal-binding</keyword>
<dbReference type="InterPro" id="IPR036922">
    <property type="entry name" value="Rieske_2Fe-2S_sf"/>
</dbReference>
<dbReference type="EMBL" id="JBBCAQ010000023">
    <property type="protein sequence ID" value="KAK7588132.1"/>
    <property type="molecule type" value="Genomic_DNA"/>
</dbReference>
<reference evidence="11 12" key="1">
    <citation type="submission" date="2024-03" db="EMBL/GenBank/DDBJ databases">
        <title>Adaptation during the transition from Ophiocordyceps entomopathogen to insect associate is accompanied by gene loss and intensified selection.</title>
        <authorList>
            <person name="Ward C.M."/>
            <person name="Onetto C.A."/>
            <person name="Borneman A.R."/>
        </authorList>
    </citation>
    <scope>NUCLEOTIDE SEQUENCE [LARGE SCALE GENOMIC DNA]</scope>
    <source>
        <strain evidence="11">AWRI1</strain>
        <tissue evidence="11">Single Adult Female</tissue>
    </source>
</reference>
<evidence type="ECO:0000256" key="2">
    <source>
        <dbReference type="ARBA" id="ARBA00006442"/>
    </source>
</evidence>
<dbReference type="GO" id="GO:0046872">
    <property type="term" value="F:metal ion binding"/>
    <property type="evidence" value="ECO:0007669"/>
    <property type="project" value="UniProtKB-KW"/>
</dbReference>
<dbReference type="GO" id="GO:0005737">
    <property type="term" value="C:cytoplasm"/>
    <property type="evidence" value="ECO:0007669"/>
    <property type="project" value="TreeGrafter"/>
</dbReference>
<evidence type="ECO:0000256" key="1">
    <source>
        <dbReference type="ARBA" id="ARBA00001974"/>
    </source>
</evidence>
<keyword evidence="3" id="KW-0285">Flavoprotein</keyword>
<dbReference type="CDD" id="cd03478">
    <property type="entry name" value="Rieske_AIFL_N"/>
    <property type="match status" value="1"/>
</dbReference>
<evidence type="ECO:0000256" key="6">
    <source>
        <dbReference type="ARBA" id="ARBA00022827"/>
    </source>
</evidence>
<comment type="similarity">
    <text evidence="2">Belongs to the FAD-dependent oxidoreductase family.</text>
</comment>
<comment type="cofactor">
    <cofactor evidence="1">
        <name>FAD</name>
        <dbReference type="ChEBI" id="CHEBI:57692"/>
    </cofactor>
</comment>
<evidence type="ECO:0000259" key="10">
    <source>
        <dbReference type="PROSITE" id="PS51296"/>
    </source>
</evidence>
<evidence type="ECO:0000313" key="11">
    <source>
        <dbReference type="EMBL" id="KAK7588132.1"/>
    </source>
</evidence>
<dbReference type="SUPFAM" id="SSF51905">
    <property type="entry name" value="FAD/NAD(P)-binding domain"/>
    <property type="match status" value="1"/>
</dbReference>
<feature type="domain" description="Rieske" evidence="10">
    <location>
        <begin position="12"/>
        <end position="100"/>
    </location>
</feature>
<dbReference type="InterPro" id="IPR017941">
    <property type="entry name" value="Rieske_2Fe-2S"/>
</dbReference>
<organism evidence="11 12">
    <name type="scientific">Parthenolecanium corni</name>
    <dbReference type="NCBI Taxonomy" id="536013"/>
    <lineage>
        <taxon>Eukaryota</taxon>
        <taxon>Metazoa</taxon>
        <taxon>Ecdysozoa</taxon>
        <taxon>Arthropoda</taxon>
        <taxon>Hexapoda</taxon>
        <taxon>Insecta</taxon>
        <taxon>Pterygota</taxon>
        <taxon>Neoptera</taxon>
        <taxon>Paraneoptera</taxon>
        <taxon>Hemiptera</taxon>
        <taxon>Sternorrhyncha</taxon>
        <taxon>Coccoidea</taxon>
        <taxon>Coccidae</taxon>
        <taxon>Parthenolecanium</taxon>
    </lineage>
</organism>
<keyword evidence="7" id="KW-0560">Oxidoreductase</keyword>
<dbReference type="AlphaFoldDB" id="A0AAN9TJ24"/>
<comment type="caution">
    <text evidence="11">The sequence shown here is derived from an EMBL/GenBank/DDBJ whole genome shotgun (WGS) entry which is preliminary data.</text>
</comment>
<evidence type="ECO:0000256" key="8">
    <source>
        <dbReference type="ARBA" id="ARBA00023004"/>
    </source>
</evidence>
<dbReference type="InterPro" id="IPR036188">
    <property type="entry name" value="FAD/NAD-bd_sf"/>
</dbReference>
<evidence type="ECO:0000256" key="7">
    <source>
        <dbReference type="ARBA" id="ARBA00023002"/>
    </source>
</evidence>
<dbReference type="FunFam" id="2.102.10.10:FF:000003">
    <property type="entry name" value="apoptosis-inducing factor 3 isoform X2"/>
    <property type="match status" value="1"/>
</dbReference>
<accession>A0AAN9TJ24</accession>
<dbReference type="Gene3D" id="3.50.50.60">
    <property type="entry name" value="FAD/NAD(P)-binding domain"/>
    <property type="match status" value="2"/>
</dbReference>
<dbReference type="SUPFAM" id="SSF55424">
    <property type="entry name" value="FAD/NAD-linked reductases, dimerisation (C-terminal) domain"/>
    <property type="match status" value="1"/>
</dbReference>
<name>A0AAN9TJ24_9HEMI</name>
<dbReference type="GO" id="GO:0051537">
    <property type="term" value="F:2 iron, 2 sulfur cluster binding"/>
    <property type="evidence" value="ECO:0007669"/>
    <property type="project" value="UniProtKB-KW"/>
</dbReference>
<dbReference type="PROSITE" id="PS51296">
    <property type="entry name" value="RIESKE"/>
    <property type="match status" value="1"/>
</dbReference>
<gene>
    <name evidence="11" type="ORF">V9T40_005377</name>
</gene>
<dbReference type="Pfam" id="PF07992">
    <property type="entry name" value="Pyr_redox_2"/>
    <property type="match status" value="1"/>
</dbReference>
<evidence type="ECO:0000313" key="12">
    <source>
        <dbReference type="Proteomes" id="UP001367676"/>
    </source>
</evidence>
<keyword evidence="8" id="KW-0408">Iron</keyword>
<keyword evidence="12" id="KW-1185">Reference proteome</keyword>
<dbReference type="SUPFAM" id="SSF50022">
    <property type="entry name" value="ISP domain"/>
    <property type="match status" value="1"/>
</dbReference>
<dbReference type="PRINTS" id="PR00411">
    <property type="entry name" value="PNDRDTASEI"/>
</dbReference>
<evidence type="ECO:0000256" key="5">
    <source>
        <dbReference type="ARBA" id="ARBA00022723"/>
    </source>
</evidence>
<dbReference type="PRINTS" id="PR00368">
    <property type="entry name" value="FADPNR"/>
</dbReference>
<dbReference type="Gene3D" id="3.30.390.30">
    <property type="match status" value="1"/>
</dbReference>
<proteinExistence type="inferred from homology"/>
<dbReference type="PANTHER" id="PTHR43557:SF2">
    <property type="entry name" value="RIESKE DOMAIN-CONTAINING PROTEIN-RELATED"/>
    <property type="match status" value="1"/>
</dbReference>
<dbReference type="PANTHER" id="PTHR43557">
    <property type="entry name" value="APOPTOSIS-INDUCING FACTOR 1"/>
    <property type="match status" value="1"/>
</dbReference>
<dbReference type="InterPro" id="IPR050446">
    <property type="entry name" value="FAD-oxidoreductase/Apoptosis"/>
</dbReference>
<keyword evidence="9" id="KW-0411">Iron-sulfur</keyword>
<keyword evidence="4" id="KW-0001">2Fe-2S</keyword>
<dbReference type="InterPro" id="IPR023753">
    <property type="entry name" value="FAD/NAD-binding_dom"/>
</dbReference>
<evidence type="ECO:0000256" key="9">
    <source>
        <dbReference type="ARBA" id="ARBA00023014"/>
    </source>
</evidence>
<evidence type="ECO:0000256" key="3">
    <source>
        <dbReference type="ARBA" id="ARBA00022630"/>
    </source>
</evidence>
<protein>
    <recommendedName>
        <fullName evidence="10">Rieske domain-containing protein</fullName>
    </recommendedName>
</protein>
<dbReference type="Pfam" id="PF00355">
    <property type="entry name" value="Rieske"/>
    <property type="match status" value="1"/>
</dbReference>
<dbReference type="GO" id="GO:0016651">
    <property type="term" value="F:oxidoreductase activity, acting on NAD(P)H"/>
    <property type="evidence" value="ECO:0007669"/>
    <property type="project" value="TreeGrafter"/>
</dbReference>